<evidence type="ECO:0000313" key="1">
    <source>
        <dbReference type="EMBL" id="MEQ2170415.1"/>
    </source>
</evidence>
<proteinExistence type="predicted"/>
<gene>
    <name evidence="1" type="ORF">GOODEAATRI_000042</name>
</gene>
<sequence length="95" mass="10491">MKSRRSRVDSIPVVFIVFQGDRKSQQMTSCGTGLPWDRADYCNSPNKQGPINHHIVKSCTEHGANLCCDPACMDRSRGMADPFICCSSYLPHGDG</sequence>
<dbReference type="EMBL" id="JAHRIO010039983">
    <property type="protein sequence ID" value="MEQ2170415.1"/>
    <property type="molecule type" value="Genomic_DNA"/>
</dbReference>
<reference evidence="1 2" key="1">
    <citation type="submission" date="2021-06" db="EMBL/GenBank/DDBJ databases">
        <authorList>
            <person name="Palmer J.M."/>
        </authorList>
    </citation>
    <scope>NUCLEOTIDE SEQUENCE [LARGE SCALE GENOMIC DNA]</scope>
    <source>
        <strain evidence="1 2">GA_2019</strain>
        <tissue evidence="1">Muscle</tissue>
    </source>
</reference>
<evidence type="ECO:0000313" key="2">
    <source>
        <dbReference type="Proteomes" id="UP001476798"/>
    </source>
</evidence>
<organism evidence="1 2">
    <name type="scientific">Goodea atripinnis</name>
    <dbReference type="NCBI Taxonomy" id="208336"/>
    <lineage>
        <taxon>Eukaryota</taxon>
        <taxon>Metazoa</taxon>
        <taxon>Chordata</taxon>
        <taxon>Craniata</taxon>
        <taxon>Vertebrata</taxon>
        <taxon>Euteleostomi</taxon>
        <taxon>Actinopterygii</taxon>
        <taxon>Neopterygii</taxon>
        <taxon>Teleostei</taxon>
        <taxon>Neoteleostei</taxon>
        <taxon>Acanthomorphata</taxon>
        <taxon>Ovalentaria</taxon>
        <taxon>Atherinomorphae</taxon>
        <taxon>Cyprinodontiformes</taxon>
        <taxon>Goodeidae</taxon>
        <taxon>Goodea</taxon>
    </lineage>
</organism>
<protein>
    <submittedName>
        <fullName evidence="1">Uncharacterized protein</fullName>
    </submittedName>
</protein>
<name>A0ABV0NGM7_9TELE</name>
<comment type="caution">
    <text evidence="1">The sequence shown here is derived from an EMBL/GenBank/DDBJ whole genome shotgun (WGS) entry which is preliminary data.</text>
</comment>
<accession>A0ABV0NGM7</accession>
<dbReference type="Proteomes" id="UP001476798">
    <property type="component" value="Unassembled WGS sequence"/>
</dbReference>
<keyword evidence="2" id="KW-1185">Reference proteome</keyword>